<dbReference type="EMBL" id="JBFCZG010000002">
    <property type="protein sequence ID" value="KAL3425299.1"/>
    <property type="molecule type" value="Genomic_DNA"/>
</dbReference>
<name>A0ABR4PPQ2_9HELO</name>
<evidence type="ECO:0000313" key="2">
    <source>
        <dbReference type="EMBL" id="KAL3425299.1"/>
    </source>
</evidence>
<protein>
    <submittedName>
        <fullName evidence="2">Uncharacterized protein</fullName>
    </submittedName>
</protein>
<comment type="caution">
    <text evidence="2">The sequence shown here is derived from an EMBL/GenBank/DDBJ whole genome shotgun (WGS) entry which is preliminary data.</text>
</comment>
<reference evidence="2 3" key="1">
    <citation type="submission" date="2024-06" db="EMBL/GenBank/DDBJ databases">
        <title>Complete genome of Phlyctema vagabunda strain 19-DSS-EL-015.</title>
        <authorList>
            <person name="Fiorenzani C."/>
        </authorList>
    </citation>
    <scope>NUCLEOTIDE SEQUENCE [LARGE SCALE GENOMIC DNA]</scope>
    <source>
        <strain evidence="2 3">19-DSS-EL-015</strain>
    </source>
</reference>
<feature type="signal peptide" evidence="1">
    <location>
        <begin position="1"/>
        <end position="22"/>
    </location>
</feature>
<evidence type="ECO:0000313" key="3">
    <source>
        <dbReference type="Proteomes" id="UP001629113"/>
    </source>
</evidence>
<keyword evidence="3" id="KW-1185">Reference proteome</keyword>
<sequence>MKLKISTTVLMTLLCFGRSVMGNYSMEGDWANITTVRIEMCNEAYKCDVVYNGTSVSFALMKPKNHVDGQIGDRTLSESSNSSSVEGRGILSERYKIIERVQVGMGRNYVKTGTTNPVDLFHQAYDICHSNGFCDASANNRIPISLPKSGVIEAATINLRASGHYLDAAIGGLFIQYAEKAAEKGQT</sequence>
<proteinExistence type="predicted"/>
<accession>A0ABR4PPQ2</accession>
<evidence type="ECO:0000256" key="1">
    <source>
        <dbReference type="SAM" id="SignalP"/>
    </source>
</evidence>
<dbReference type="Proteomes" id="UP001629113">
    <property type="component" value="Unassembled WGS sequence"/>
</dbReference>
<gene>
    <name evidence="2" type="ORF">PVAG01_02090</name>
</gene>
<feature type="chain" id="PRO_5047326208" evidence="1">
    <location>
        <begin position="23"/>
        <end position="187"/>
    </location>
</feature>
<keyword evidence="1" id="KW-0732">Signal</keyword>
<organism evidence="2 3">
    <name type="scientific">Phlyctema vagabunda</name>
    <dbReference type="NCBI Taxonomy" id="108571"/>
    <lineage>
        <taxon>Eukaryota</taxon>
        <taxon>Fungi</taxon>
        <taxon>Dikarya</taxon>
        <taxon>Ascomycota</taxon>
        <taxon>Pezizomycotina</taxon>
        <taxon>Leotiomycetes</taxon>
        <taxon>Helotiales</taxon>
        <taxon>Dermateaceae</taxon>
        <taxon>Phlyctema</taxon>
    </lineage>
</organism>